<keyword evidence="1" id="KW-0378">Hydrolase</keyword>
<organism evidence="1 2">
    <name type="scientific">Phytoactinopolyspora halotolerans</name>
    <dbReference type="NCBI Taxonomy" id="1981512"/>
    <lineage>
        <taxon>Bacteria</taxon>
        <taxon>Bacillati</taxon>
        <taxon>Actinomycetota</taxon>
        <taxon>Actinomycetes</taxon>
        <taxon>Jiangellales</taxon>
        <taxon>Jiangellaceae</taxon>
        <taxon>Phytoactinopolyspora</taxon>
    </lineage>
</organism>
<name>A0A6L9S6G9_9ACTN</name>
<evidence type="ECO:0000313" key="2">
    <source>
        <dbReference type="Proteomes" id="UP000475214"/>
    </source>
</evidence>
<gene>
    <name evidence="1" type="ORF">G1H10_08155</name>
</gene>
<reference evidence="1 2" key="1">
    <citation type="submission" date="2020-02" db="EMBL/GenBank/DDBJ databases">
        <authorList>
            <person name="Li X.-J."/>
            <person name="Han X.-M."/>
        </authorList>
    </citation>
    <scope>NUCLEOTIDE SEQUENCE [LARGE SCALE GENOMIC DNA]</scope>
    <source>
        <strain evidence="1 2">CCTCC AB 2017055</strain>
    </source>
</reference>
<proteinExistence type="predicted"/>
<keyword evidence="2" id="KW-1185">Reference proteome</keyword>
<protein>
    <submittedName>
        <fullName evidence="1">ATP-dependent endonuclease</fullName>
    </submittedName>
</protein>
<keyword evidence="1" id="KW-0540">Nuclease</keyword>
<keyword evidence="1" id="KW-0255">Endonuclease</keyword>
<sequence>MSDRCALEALARRNGRDLGNDGVAVLPMGGVTNVGHFLDYLGPRGLGLNLAGLCDVAEERYVLRGLERAGYGPGLSREEMEELGFYVCVDDLEDELIRALGVTRVMKAVDAEGELESFQRLQRQPAQRERSVEQQLHRFFGSRSGRKSRYAELLVDVLAPAEIPRPLQRTLAHV</sequence>
<accession>A0A6L9S6G9</accession>
<dbReference type="EMBL" id="JAAGOA010000004">
    <property type="protein sequence ID" value="NEE00142.1"/>
    <property type="molecule type" value="Genomic_DNA"/>
</dbReference>
<evidence type="ECO:0000313" key="1">
    <source>
        <dbReference type="EMBL" id="NEE00142.1"/>
    </source>
</evidence>
<dbReference type="GO" id="GO:0004519">
    <property type="term" value="F:endonuclease activity"/>
    <property type="evidence" value="ECO:0007669"/>
    <property type="project" value="UniProtKB-KW"/>
</dbReference>
<dbReference type="Proteomes" id="UP000475214">
    <property type="component" value="Unassembled WGS sequence"/>
</dbReference>
<dbReference type="AlphaFoldDB" id="A0A6L9S6G9"/>
<comment type="caution">
    <text evidence="1">The sequence shown here is derived from an EMBL/GenBank/DDBJ whole genome shotgun (WGS) entry which is preliminary data.</text>
</comment>